<gene>
    <name evidence="2" type="primary">ubiG_1</name>
    <name evidence="2" type="ORF">CHRY9393_00139</name>
</gene>
<dbReference type="InterPro" id="IPR050723">
    <property type="entry name" value="CFA/CMAS"/>
</dbReference>
<dbReference type="PANTHER" id="PTHR43667:SF2">
    <property type="entry name" value="FATTY ACID C-METHYL TRANSFERASE"/>
    <property type="match status" value="1"/>
</dbReference>
<feature type="domain" description="Methyltransferase" evidence="1">
    <location>
        <begin position="77"/>
        <end position="187"/>
    </location>
</feature>
<sequence length="276" mass="32103">MSTLRSYYYKLPASLRLIGRKIYYSPLDFYEGLTGKRSKNEPKKGDIYVGRSDFLSHGIRQANILKKYIDLKSTDHVLDIGCGIGRTAVPLTEILIDGSYDGFDTVEKGIKWCQKNIRKKHPHFRFKFFPIHNDLYNSYSRKAESFTFLYGKNMFDKVFLFSVFTHMQVIEIRRYLHEINRVMKNEGLCLSTFFLYDDTNKGEEDGTMNFPHVYNGYKLMNDKVTSANIAISVSLLNEMVADAGLTIVKIKEGYWRKNVKKEDADEFQDIVVLKKI</sequence>
<name>A0A6N4XKY9_9FLAO</name>
<evidence type="ECO:0000313" key="3">
    <source>
        <dbReference type="Proteomes" id="UP000445309"/>
    </source>
</evidence>
<dbReference type="EMBL" id="CACVBY010000002">
    <property type="protein sequence ID" value="CAA7385853.1"/>
    <property type="molecule type" value="Genomic_DNA"/>
</dbReference>
<keyword evidence="2" id="KW-0830">Ubiquinone</keyword>
<dbReference type="PANTHER" id="PTHR43667">
    <property type="entry name" value="CYCLOPROPANE-FATTY-ACYL-PHOSPHOLIPID SYNTHASE"/>
    <property type="match status" value="1"/>
</dbReference>
<evidence type="ECO:0000313" key="2">
    <source>
        <dbReference type="EMBL" id="CAA7385853.1"/>
    </source>
</evidence>
<protein>
    <submittedName>
        <fullName evidence="2">Ubiquinone biosynthesis O-methyltransferase</fullName>
        <ecNumber evidence="2">2.1.1.222</ecNumber>
    </submittedName>
</protein>
<dbReference type="CDD" id="cd02440">
    <property type="entry name" value="AdoMet_MTases"/>
    <property type="match status" value="1"/>
</dbReference>
<reference evidence="2 3" key="1">
    <citation type="submission" date="2020-01" db="EMBL/GenBank/DDBJ databases">
        <authorList>
            <person name="Rodrigo-Torres L."/>
            <person name="Arahal R. D."/>
            <person name="Lucena T."/>
        </authorList>
    </citation>
    <scope>NUCLEOTIDE SEQUENCE [LARGE SCALE GENOMIC DNA]</scope>
    <source>
        <strain evidence="2 3">CECT 9393</strain>
    </source>
</reference>
<dbReference type="GO" id="GO:0102208">
    <property type="term" value="F:2-polyprenyl-6-hydroxyphenol methylase activity"/>
    <property type="evidence" value="ECO:0007669"/>
    <property type="project" value="UniProtKB-EC"/>
</dbReference>
<dbReference type="GO" id="GO:0032259">
    <property type="term" value="P:methylation"/>
    <property type="evidence" value="ECO:0007669"/>
    <property type="project" value="UniProtKB-KW"/>
</dbReference>
<organism evidence="2 3">
    <name type="scientific">Chryseobacterium fistulae</name>
    <dbReference type="NCBI Taxonomy" id="2675058"/>
    <lineage>
        <taxon>Bacteria</taxon>
        <taxon>Pseudomonadati</taxon>
        <taxon>Bacteroidota</taxon>
        <taxon>Flavobacteriia</taxon>
        <taxon>Flavobacteriales</taxon>
        <taxon>Weeksellaceae</taxon>
        <taxon>Chryseobacterium group</taxon>
        <taxon>Chryseobacterium</taxon>
    </lineage>
</organism>
<dbReference type="SUPFAM" id="SSF53335">
    <property type="entry name" value="S-adenosyl-L-methionine-dependent methyltransferases"/>
    <property type="match status" value="1"/>
</dbReference>
<dbReference type="EC" id="2.1.1.222" evidence="2"/>
<keyword evidence="2" id="KW-0808">Transferase</keyword>
<dbReference type="AlphaFoldDB" id="A0A6N4XKY9"/>
<dbReference type="Gene3D" id="3.40.50.150">
    <property type="entry name" value="Vaccinia Virus protein VP39"/>
    <property type="match status" value="1"/>
</dbReference>
<dbReference type="Proteomes" id="UP000445309">
    <property type="component" value="Unassembled WGS sequence"/>
</dbReference>
<proteinExistence type="predicted"/>
<keyword evidence="2" id="KW-0489">Methyltransferase</keyword>
<evidence type="ECO:0000259" key="1">
    <source>
        <dbReference type="Pfam" id="PF13649"/>
    </source>
</evidence>
<accession>A0A6N4XKY9</accession>
<dbReference type="InterPro" id="IPR041698">
    <property type="entry name" value="Methyltransf_25"/>
</dbReference>
<keyword evidence="3" id="KW-1185">Reference proteome</keyword>
<dbReference type="RefSeq" id="WP_162071600.1">
    <property type="nucleotide sequence ID" value="NZ_CACVBY010000002.1"/>
</dbReference>
<dbReference type="Pfam" id="PF13649">
    <property type="entry name" value="Methyltransf_25"/>
    <property type="match status" value="1"/>
</dbReference>
<dbReference type="InterPro" id="IPR029063">
    <property type="entry name" value="SAM-dependent_MTases_sf"/>
</dbReference>